<comment type="caution">
    <text evidence="2">The sequence shown here is derived from an EMBL/GenBank/DDBJ whole genome shotgun (WGS) entry which is preliminary data.</text>
</comment>
<feature type="coiled-coil region" evidence="1">
    <location>
        <begin position="29"/>
        <end position="63"/>
    </location>
</feature>
<organism evidence="2 3">
    <name type="scientific">Brevibacillus fluminis</name>
    <dbReference type="NCBI Taxonomy" id="511487"/>
    <lineage>
        <taxon>Bacteria</taxon>
        <taxon>Bacillati</taxon>
        <taxon>Bacillota</taxon>
        <taxon>Bacilli</taxon>
        <taxon>Bacillales</taxon>
        <taxon>Paenibacillaceae</taxon>
        <taxon>Brevibacillus</taxon>
    </lineage>
</organism>
<accession>A0A3M8DPA4</accession>
<gene>
    <name evidence="2" type="ORF">EDM56_11950</name>
</gene>
<dbReference type="OrthoDB" id="2468961at2"/>
<keyword evidence="1" id="KW-0175">Coiled coil</keyword>
<keyword evidence="3" id="KW-1185">Reference proteome</keyword>
<sequence length="107" mass="12029">MALLNERISVDQNAPDSLRAGALKINENFTLIDAELERKQAEIDQLQRRLTHTERNMIDALIELETIKQAELNGVTANIFIETFRDLSAITVTGGFFNATQGKIELK</sequence>
<dbReference type="RefSeq" id="WP_122918118.1">
    <property type="nucleotide sequence ID" value="NZ_RHHQ01000008.1"/>
</dbReference>
<proteinExistence type="predicted"/>
<dbReference type="Proteomes" id="UP000271031">
    <property type="component" value="Unassembled WGS sequence"/>
</dbReference>
<protein>
    <submittedName>
        <fullName evidence="2">Uncharacterized protein</fullName>
    </submittedName>
</protein>
<dbReference type="AlphaFoldDB" id="A0A3M8DPA4"/>
<evidence type="ECO:0000256" key="1">
    <source>
        <dbReference type="SAM" id="Coils"/>
    </source>
</evidence>
<reference evidence="2 3" key="1">
    <citation type="submission" date="2018-10" db="EMBL/GenBank/DDBJ databases">
        <title>Phylogenomics of Brevibacillus.</title>
        <authorList>
            <person name="Dunlap C."/>
        </authorList>
    </citation>
    <scope>NUCLEOTIDE SEQUENCE [LARGE SCALE GENOMIC DNA]</scope>
    <source>
        <strain evidence="2 3">JCM 15716</strain>
    </source>
</reference>
<evidence type="ECO:0000313" key="2">
    <source>
        <dbReference type="EMBL" id="RNB89864.1"/>
    </source>
</evidence>
<name>A0A3M8DPA4_9BACL</name>
<dbReference type="EMBL" id="RHHQ01000008">
    <property type="protein sequence ID" value="RNB89864.1"/>
    <property type="molecule type" value="Genomic_DNA"/>
</dbReference>
<evidence type="ECO:0000313" key="3">
    <source>
        <dbReference type="Proteomes" id="UP000271031"/>
    </source>
</evidence>